<protein>
    <submittedName>
        <fullName evidence="3">3-oxoacyl-[acyl-carrier protein] reductase</fullName>
    </submittedName>
</protein>
<reference evidence="3" key="1">
    <citation type="journal article" date="2014" name="Genome Announc.">
        <title>Draft Genome Sequences of Three Alkaliphilic Bacillus Strains, Bacillus wakoensis JCM 9140T, Bacillus akibai JCM 9157T, and Bacillus hemicellulosilyticus JCM 9152T.</title>
        <authorList>
            <person name="Yuki M."/>
            <person name="Oshima K."/>
            <person name="Suda W."/>
            <person name="Oshida Y."/>
            <person name="Kitamura K."/>
            <person name="Iida T."/>
            <person name="Hattori M."/>
            <person name="Ohkuma M."/>
        </authorList>
    </citation>
    <scope>NUCLEOTIDE SEQUENCE [LARGE SCALE GENOMIC DNA]</scope>
    <source>
        <strain evidence="3">JCM 9140</strain>
    </source>
</reference>
<dbReference type="Proteomes" id="UP000018890">
    <property type="component" value="Unassembled WGS sequence"/>
</dbReference>
<dbReference type="InterPro" id="IPR036291">
    <property type="entry name" value="NAD(P)-bd_dom_sf"/>
</dbReference>
<dbReference type="GO" id="GO:0016491">
    <property type="term" value="F:oxidoreductase activity"/>
    <property type="evidence" value="ECO:0007669"/>
    <property type="project" value="UniProtKB-KW"/>
</dbReference>
<dbReference type="AlphaFoldDB" id="W4PXX0"/>
<dbReference type="OrthoDB" id="9803333at2"/>
<dbReference type="PANTHER" id="PTHR42879">
    <property type="entry name" value="3-OXOACYL-(ACYL-CARRIER-PROTEIN) REDUCTASE"/>
    <property type="match status" value="1"/>
</dbReference>
<evidence type="ECO:0000256" key="2">
    <source>
        <dbReference type="ARBA" id="ARBA00023002"/>
    </source>
</evidence>
<dbReference type="PROSITE" id="PS00061">
    <property type="entry name" value="ADH_SHORT"/>
    <property type="match status" value="1"/>
</dbReference>
<dbReference type="InterPro" id="IPR050259">
    <property type="entry name" value="SDR"/>
</dbReference>
<dbReference type="PRINTS" id="PR00080">
    <property type="entry name" value="SDRFAMILY"/>
</dbReference>
<dbReference type="PRINTS" id="PR00081">
    <property type="entry name" value="GDHRDH"/>
</dbReference>
<organism evidence="3 4">
    <name type="scientific">Halalkalibacter wakoensis JCM 9140</name>
    <dbReference type="NCBI Taxonomy" id="1236970"/>
    <lineage>
        <taxon>Bacteria</taxon>
        <taxon>Bacillati</taxon>
        <taxon>Bacillota</taxon>
        <taxon>Bacilli</taxon>
        <taxon>Bacillales</taxon>
        <taxon>Bacillaceae</taxon>
        <taxon>Halalkalibacter</taxon>
    </lineage>
</organism>
<sequence length="242" mass="26489">MKTILITGASGGIGTAIARELASPSCSLFLHYYKNEQAILNLAKECKEKGAIVQFIKADLTQDNGDEQILSQIPEDIAFHTIIHNAGISQFGLFTDVSNREMNQLMNVHLLNPMKITRRLLPNMIKLRHGKIIMISSIWGETGASCEVVYSAAKGGVNSFVKGLAKEVAPSQIQVNAIAPGAIQTEMLSKIDDEHLKEIQEEIPANRLGQPSDIAHAVRFLSSEKSNYINGQILSINGAWYC</sequence>
<dbReference type="STRING" id="1236970.JCM9140_237"/>
<dbReference type="PANTHER" id="PTHR42879:SF2">
    <property type="entry name" value="3-OXOACYL-[ACYL-CARRIER-PROTEIN] REDUCTASE FABG"/>
    <property type="match status" value="1"/>
</dbReference>
<keyword evidence="4" id="KW-1185">Reference proteome</keyword>
<dbReference type="Pfam" id="PF13561">
    <property type="entry name" value="adh_short_C2"/>
    <property type="match status" value="1"/>
</dbReference>
<proteinExistence type="inferred from homology"/>
<keyword evidence="2" id="KW-0560">Oxidoreductase</keyword>
<dbReference type="SUPFAM" id="SSF51735">
    <property type="entry name" value="NAD(P)-binding Rossmann-fold domains"/>
    <property type="match status" value="1"/>
</dbReference>
<gene>
    <name evidence="3" type="ORF">JCM9140_237</name>
</gene>
<comment type="similarity">
    <text evidence="1">Belongs to the short-chain dehydrogenases/reductases (SDR) family.</text>
</comment>
<dbReference type="FunFam" id="3.40.50.720:FF:000173">
    <property type="entry name" value="3-oxoacyl-[acyl-carrier protein] reductase"/>
    <property type="match status" value="1"/>
</dbReference>
<dbReference type="NCBIfam" id="NF047420">
    <property type="entry name" value="EF_P_mod_YmfI"/>
    <property type="match status" value="1"/>
</dbReference>
<comment type="caution">
    <text evidence="3">The sequence shown here is derived from an EMBL/GenBank/DDBJ whole genome shotgun (WGS) entry which is preliminary data.</text>
</comment>
<dbReference type="GO" id="GO:0032787">
    <property type="term" value="P:monocarboxylic acid metabolic process"/>
    <property type="evidence" value="ECO:0007669"/>
    <property type="project" value="UniProtKB-ARBA"/>
</dbReference>
<accession>W4PXX0</accession>
<name>W4PXX0_9BACI</name>
<evidence type="ECO:0000313" key="4">
    <source>
        <dbReference type="Proteomes" id="UP000018890"/>
    </source>
</evidence>
<evidence type="ECO:0000313" key="3">
    <source>
        <dbReference type="EMBL" id="GAE24323.1"/>
    </source>
</evidence>
<dbReference type="InterPro" id="IPR002347">
    <property type="entry name" value="SDR_fam"/>
</dbReference>
<dbReference type="CDD" id="cd05233">
    <property type="entry name" value="SDR_c"/>
    <property type="match status" value="1"/>
</dbReference>
<evidence type="ECO:0000256" key="1">
    <source>
        <dbReference type="ARBA" id="ARBA00006484"/>
    </source>
</evidence>
<dbReference type="Gene3D" id="3.40.50.720">
    <property type="entry name" value="NAD(P)-binding Rossmann-like Domain"/>
    <property type="match status" value="1"/>
</dbReference>
<dbReference type="RefSeq" id="WP_034741092.1">
    <property type="nucleotide sequence ID" value="NZ_BAUT01000001.1"/>
</dbReference>
<dbReference type="EMBL" id="BAUT01000001">
    <property type="protein sequence ID" value="GAE24323.1"/>
    <property type="molecule type" value="Genomic_DNA"/>
</dbReference>
<dbReference type="InterPro" id="IPR020904">
    <property type="entry name" value="Sc_DH/Rdtase_CS"/>
</dbReference>